<keyword evidence="6" id="KW-0333">Golgi apparatus</keyword>
<feature type="domain" description="COG complex component COG2 C-terminal" evidence="10">
    <location>
        <begin position="799"/>
        <end position="997"/>
    </location>
</feature>
<dbReference type="EMBL" id="JAAPAO010000366">
    <property type="protein sequence ID" value="KAF4661779.1"/>
    <property type="molecule type" value="Genomic_DNA"/>
</dbReference>
<sequence length="999" mass="110715">MGIASSISDRILFPAPASSYSCNLPQLVWHETAQGNNRPFLLIRGTSQRLPASLELPVIIYFHGNACDLGHIQFELEELARAIGGTVLGVEYPGYGVLNDGVNVPTAEGIQAAAEDAFDYVTSKWSVPPSNIFILGRSIGSGVASSLAYSLATKGIHVGGLILQSPYISIHDVVDDYMAIGRLVVNNEWDSGKCLASALLASTPLLILHGKLDEVINVRHSEALYGIASTPMKTLVLSELASHNHCDMYNDTIRPVSEFIAKYDRIVAFTWMAASADFLTSGWDTLEELMVVKQPPNKCFLETALPDCLIWRPVKDLPGVGVKRIEDKCIIAILASRTYHQDFRTREANYRDRWEEMARHLEDELIPSLILRKNPPRITQEWRSFILSNLLPRPQRSSFVPLPPLRRGPQPLVPRPLDVASRHVPLSEFTEPGADPVTIIQRYRRRGVPMTDLVKSFSRHENKLQEELVQLINDHYAEFIGLSTKMDDVSRKSASLRPPLAAALQSSNSSTAMVKVIVDKADELMKEKEQIGHEKRLLQLYIDNRSLLSKISDRLVESSSSADHLTLAGYAALENSAIELTRMELALREANTDEGTPSEPSQGEQFIQSLRGDLDATRDQLHKTLTREFNHLVKIFADAPSEDSSSVSAMCLLATCRGLVNLGRTDDIYTTIIEVLVDKQLNEIASSEKSGLTAANSASSVSLEGYFGRVSSTLKSQTHPLAKLNECLMEVEGLHLLPECLLRPALECIIQRVPSIFMPTYPVQFAANYSASQTFIRQLGEGHEKYLSTAPWVAEFEGKWKTNVYFSLRQREIAQQVRKELFTREDSPLQLIRSQIWCEPEALAQLMPQLVPRCLHLTCDVLAAWQGHIADKTAAEASNFGLLLSFCKDLSTVSSELAPETVDGLGAKIEATVDSGSDVAEKVEHLLYLCVERLHHQASDVETTLSQTLVAAVVPKLEGVKQIPVLYRMTSKSAPTTNSAYIDNACSILSDFSSKYNRD</sequence>
<dbReference type="SUPFAM" id="SSF53474">
    <property type="entry name" value="alpha/beta-Hydrolases"/>
    <property type="match status" value="1"/>
</dbReference>
<keyword evidence="12" id="KW-1185">Reference proteome</keyword>
<comment type="caution">
    <text evidence="11">The sequence shown here is derived from an EMBL/GenBank/DDBJ whole genome shotgun (WGS) entry which is preliminary data.</text>
</comment>
<evidence type="ECO:0000256" key="7">
    <source>
        <dbReference type="ARBA" id="ARBA00023136"/>
    </source>
</evidence>
<dbReference type="InterPro" id="IPR024602">
    <property type="entry name" value="COG_su2_N"/>
</dbReference>
<dbReference type="GO" id="GO:0006891">
    <property type="term" value="P:intra-Golgi vesicle-mediated transport"/>
    <property type="evidence" value="ECO:0007669"/>
    <property type="project" value="TreeGrafter"/>
</dbReference>
<feature type="domain" description="Conserved oligomeric Golgi complex subunit 2 N-terminal" evidence="9">
    <location>
        <begin position="427"/>
        <end position="493"/>
    </location>
</feature>
<evidence type="ECO:0000256" key="5">
    <source>
        <dbReference type="ARBA" id="ARBA00022927"/>
    </source>
</evidence>
<dbReference type="Gene3D" id="3.40.50.1820">
    <property type="entry name" value="alpha/beta hydrolase"/>
    <property type="match status" value="1"/>
</dbReference>
<evidence type="ECO:0000259" key="10">
    <source>
        <dbReference type="Pfam" id="PF12022"/>
    </source>
</evidence>
<evidence type="ECO:0000313" key="11">
    <source>
        <dbReference type="EMBL" id="KAF4661779.1"/>
    </source>
</evidence>
<keyword evidence="4" id="KW-0813">Transport</keyword>
<evidence type="ECO:0000256" key="4">
    <source>
        <dbReference type="ARBA" id="ARBA00022448"/>
    </source>
</evidence>
<dbReference type="OrthoDB" id="430305at2759"/>
<dbReference type="InterPro" id="IPR009316">
    <property type="entry name" value="COG2"/>
</dbReference>
<keyword evidence="7" id="KW-0472">Membrane</keyword>
<evidence type="ECO:0000259" key="9">
    <source>
        <dbReference type="Pfam" id="PF06148"/>
    </source>
</evidence>
<gene>
    <name evidence="11" type="ORF">FOL47_006543</name>
</gene>
<evidence type="ECO:0000256" key="6">
    <source>
        <dbReference type="ARBA" id="ARBA00023034"/>
    </source>
</evidence>
<evidence type="ECO:0000256" key="8">
    <source>
        <dbReference type="ARBA" id="ARBA00031344"/>
    </source>
</evidence>
<dbReference type="GO" id="GO:0000139">
    <property type="term" value="C:Golgi membrane"/>
    <property type="evidence" value="ECO:0007669"/>
    <property type="project" value="UniProtKB-SubCell"/>
</dbReference>
<comment type="similarity">
    <text evidence="2">Belongs to the COG2 family.</text>
</comment>
<dbReference type="Pfam" id="PF06148">
    <property type="entry name" value="COG2_N"/>
    <property type="match status" value="1"/>
</dbReference>
<organism evidence="11 12">
    <name type="scientific">Perkinsus chesapeaki</name>
    <name type="common">Clam parasite</name>
    <name type="synonym">Perkinsus andrewsi</name>
    <dbReference type="NCBI Taxonomy" id="330153"/>
    <lineage>
        <taxon>Eukaryota</taxon>
        <taxon>Sar</taxon>
        <taxon>Alveolata</taxon>
        <taxon>Perkinsozoa</taxon>
        <taxon>Perkinsea</taxon>
        <taxon>Perkinsida</taxon>
        <taxon>Perkinsidae</taxon>
        <taxon>Perkinsus</taxon>
    </lineage>
</organism>
<protein>
    <recommendedName>
        <fullName evidence="3">Conserved oligomeric Golgi complex subunit 2</fullName>
    </recommendedName>
    <alternativeName>
        <fullName evidence="8">Component of oligomeric Golgi complex 2</fullName>
    </alternativeName>
</protein>
<dbReference type="PANTHER" id="PTHR12961:SF0">
    <property type="entry name" value="CONSERVED OLIGOMERIC GOLGI COMPLEX SUBUNIT 2"/>
    <property type="match status" value="1"/>
</dbReference>
<dbReference type="GO" id="GO:0017119">
    <property type="term" value="C:Golgi transport complex"/>
    <property type="evidence" value="ECO:0007669"/>
    <property type="project" value="TreeGrafter"/>
</dbReference>
<evidence type="ECO:0000256" key="2">
    <source>
        <dbReference type="ARBA" id="ARBA00007603"/>
    </source>
</evidence>
<dbReference type="GO" id="GO:0007030">
    <property type="term" value="P:Golgi organization"/>
    <property type="evidence" value="ECO:0007669"/>
    <property type="project" value="InterPro"/>
</dbReference>
<dbReference type="Proteomes" id="UP000591131">
    <property type="component" value="Unassembled WGS sequence"/>
</dbReference>
<comment type="subcellular location">
    <subcellularLocation>
        <location evidence="1">Golgi apparatus membrane</location>
        <topology evidence="1">Peripheral membrane protein</topology>
    </subcellularLocation>
</comment>
<dbReference type="InterPro" id="IPR024603">
    <property type="entry name" value="COG_complex_COG2_C"/>
</dbReference>
<evidence type="ECO:0000313" key="12">
    <source>
        <dbReference type="Proteomes" id="UP000591131"/>
    </source>
</evidence>
<proteinExistence type="inferred from homology"/>
<dbReference type="Pfam" id="PF12022">
    <property type="entry name" value="COG2_C"/>
    <property type="match status" value="1"/>
</dbReference>
<dbReference type="InterPro" id="IPR029058">
    <property type="entry name" value="AB_hydrolase_fold"/>
</dbReference>
<evidence type="ECO:0000256" key="3">
    <source>
        <dbReference type="ARBA" id="ARBA00020977"/>
    </source>
</evidence>
<dbReference type="PANTHER" id="PTHR12961">
    <property type="entry name" value="CONSERVED OLIGOMERIC GOLGI COMPLEX COMPONENT 2"/>
    <property type="match status" value="1"/>
</dbReference>
<keyword evidence="5" id="KW-0653">Protein transport</keyword>
<reference evidence="11 12" key="1">
    <citation type="submission" date="2020-04" db="EMBL/GenBank/DDBJ databases">
        <title>Perkinsus chesapeaki whole genome sequence.</title>
        <authorList>
            <person name="Bogema D.R."/>
        </authorList>
    </citation>
    <scope>NUCLEOTIDE SEQUENCE [LARGE SCALE GENOMIC DNA]</scope>
    <source>
        <strain evidence="11">ATCC PRA-425</strain>
    </source>
</reference>
<name>A0A7J6LR61_PERCH</name>
<evidence type="ECO:0000256" key="1">
    <source>
        <dbReference type="ARBA" id="ARBA00004395"/>
    </source>
</evidence>
<accession>A0A7J6LR61</accession>
<dbReference type="GO" id="GO:0015031">
    <property type="term" value="P:protein transport"/>
    <property type="evidence" value="ECO:0007669"/>
    <property type="project" value="UniProtKB-KW"/>
</dbReference>
<dbReference type="AlphaFoldDB" id="A0A7J6LR61"/>